<gene>
    <name evidence="1" type="ORF">SPM_000470</name>
</gene>
<dbReference type="AlphaFoldDB" id="A0AAI9T342"/>
<dbReference type="Proteomes" id="UP000004057">
    <property type="component" value="Unassembled WGS sequence"/>
</dbReference>
<accession>A0AAI9T342</accession>
<dbReference type="RefSeq" id="WP_004027638.1">
    <property type="nucleotide sequence ID" value="NZ_AGBZ02000001.1"/>
</dbReference>
<comment type="caution">
    <text evidence="1">The sequence shown here is derived from an EMBL/GenBank/DDBJ whole genome shotgun (WGS) entry which is preliminary data.</text>
</comment>
<name>A0AAI9T342_SPIME</name>
<protein>
    <submittedName>
        <fullName evidence="1">Uncharacterized protein</fullName>
    </submittedName>
</protein>
<proteinExistence type="predicted"/>
<reference evidence="1 2" key="1">
    <citation type="journal article" date="2012" name="J. Proteome Res.">
        <title>Application of Spiroplasma melliferum proteogenomic profiling for the discovery of virulence factors and pathogenicity mechanisms in host-associated spiroplasmas.</title>
        <authorList>
            <person name="Alexeev D."/>
            <person name="Kostrjukova E."/>
            <person name="Aliper A."/>
            <person name="Popenko A."/>
            <person name="Bazaleev N."/>
            <person name="Tyakht A."/>
            <person name="Selezneva O."/>
            <person name="Akopian T."/>
            <person name="Prichodko E."/>
            <person name="Kondratov I."/>
            <person name="Chukin M."/>
            <person name="Demina I."/>
            <person name="Galyamina M."/>
            <person name="Kamashev D."/>
            <person name="Vanyushkina A."/>
            <person name="Ladygina V."/>
            <person name="Levitskii S."/>
            <person name="Lazarev V."/>
            <person name="Govorun V."/>
        </authorList>
    </citation>
    <scope>NUCLEOTIDE SEQUENCE [LARGE SCALE GENOMIC DNA]</scope>
    <source>
        <strain evidence="1 2">KC3</strain>
    </source>
</reference>
<evidence type="ECO:0000313" key="2">
    <source>
        <dbReference type="Proteomes" id="UP000004057"/>
    </source>
</evidence>
<sequence>MLKVFLLSTSFLTINPMVITSIYYTVVEPTNNYIIPRDVLRQDILAKRVYGGQINYHEYDGQTFHSDEALNEYLLKNNKVTTVLTSSNPNQIIKNYEHMTLDSKKIYDVDLNNFQQLYRDAFGNVAYSRQDALNTYTNAGLVKAQYSYDGFYWFDTPEEAKINEKYKMKINKSLYYIYNNQYYNAFNDQDINTLVSLMEEGYYTNLNQSLLGKPLVNPIIHQGNSKLIYDLLKKDLQKDFNGDYYNAVTKTETKYQLALAATGTNRITAQYYDQNNKLIKAIDYNAGSSLTIELTGLNVKSGQELIDYFKNDTWNEEWEGPPSIGRYYKTRDFTGSYKGQNVKIRLNLVPRWSYGGGKTQAPSINEYNIIDQSVGKIKLYANPQQNHAQFLDVTHEKKGVFSNSNITTTEKNQFYDIWYDHYFNSVLTNFGSNNNRQVTYHDIKNGNYITNPIFNNTKGKGFIYKDKAYDVNNSKGYSQSLIRSYLNWMPIKAKLLEKPVVRDGQQYYQLRPDFLATAEQLDKFLYLEGNFQTKLMYSYSPDPDISDRNGRMLASTLEGAKEKELINKDRTLRKQYLAYDVFGNKEVTTSSAEEAIQQLTNKIQLTSKFVHKNEIKTWNAKVKRSWDLIISDGRYVVYRIVDPNQTGKFIYFPAQDLALAAIKTTARLNYMVNKLEKSVYLYSYTTQSKELVPFVFYDNDVESVISKIYQYEQWT</sequence>
<organism evidence="1 2">
    <name type="scientific">Spiroplasma melliferum KC3</name>
    <dbReference type="NCBI Taxonomy" id="570509"/>
    <lineage>
        <taxon>Bacteria</taxon>
        <taxon>Bacillati</taxon>
        <taxon>Mycoplasmatota</taxon>
        <taxon>Mollicutes</taxon>
        <taxon>Entomoplasmatales</taxon>
        <taxon>Spiroplasmataceae</taxon>
        <taxon>Spiroplasma</taxon>
    </lineage>
</organism>
<dbReference type="EMBL" id="AGBZ02000001">
    <property type="protein sequence ID" value="KAI92586.1"/>
    <property type="molecule type" value="Genomic_DNA"/>
</dbReference>
<evidence type="ECO:0000313" key="1">
    <source>
        <dbReference type="EMBL" id="KAI92586.1"/>
    </source>
</evidence>